<dbReference type="Pfam" id="PF00076">
    <property type="entry name" value="RRM_1"/>
    <property type="match status" value="1"/>
</dbReference>
<reference evidence="9 10" key="1">
    <citation type="submission" date="2015-01" db="EMBL/GenBank/DDBJ databases">
        <title>The Genome Sequence of Cladophialophora immunda CBS83496.</title>
        <authorList>
            <consortium name="The Broad Institute Genomics Platform"/>
            <person name="Cuomo C."/>
            <person name="de Hoog S."/>
            <person name="Gorbushina A."/>
            <person name="Stielow B."/>
            <person name="Teixiera M."/>
            <person name="Abouelleil A."/>
            <person name="Chapman S.B."/>
            <person name="Priest M."/>
            <person name="Young S.K."/>
            <person name="Wortman J."/>
            <person name="Nusbaum C."/>
            <person name="Birren B."/>
        </authorList>
    </citation>
    <scope>NUCLEOTIDE SEQUENCE [LARGE SCALE GENOMIC DNA]</scope>
    <source>
        <strain evidence="9 10">CBS 83496</strain>
    </source>
</reference>
<accession>A0A0D2CQF0</accession>
<evidence type="ECO:0000256" key="1">
    <source>
        <dbReference type="ARBA" id="ARBA00004123"/>
    </source>
</evidence>
<dbReference type="GO" id="GO:0061574">
    <property type="term" value="C:ASAP complex"/>
    <property type="evidence" value="ECO:0007669"/>
    <property type="project" value="TreeGrafter"/>
</dbReference>
<gene>
    <name evidence="9" type="ORF">PV07_03749</name>
</gene>
<evidence type="ECO:0000256" key="3">
    <source>
        <dbReference type="ARBA" id="ARBA00022884"/>
    </source>
</evidence>
<keyword evidence="3 6" id="KW-0694">RNA-binding</keyword>
<dbReference type="GO" id="GO:0005737">
    <property type="term" value="C:cytoplasm"/>
    <property type="evidence" value="ECO:0007669"/>
    <property type="project" value="TreeGrafter"/>
</dbReference>
<evidence type="ECO:0000259" key="8">
    <source>
        <dbReference type="PROSITE" id="PS50102"/>
    </source>
</evidence>
<feature type="compositionally biased region" description="Low complexity" evidence="7">
    <location>
        <begin position="1"/>
        <end position="32"/>
    </location>
</feature>
<organism evidence="9 10">
    <name type="scientific">Cladophialophora immunda</name>
    <dbReference type="NCBI Taxonomy" id="569365"/>
    <lineage>
        <taxon>Eukaryota</taxon>
        <taxon>Fungi</taxon>
        <taxon>Dikarya</taxon>
        <taxon>Ascomycota</taxon>
        <taxon>Pezizomycotina</taxon>
        <taxon>Eurotiomycetes</taxon>
        <taxon>Chaetothyriomycetidae</taxon>
        <taxon>Chaetothyriales</taxon>
        <taxon>Herpotrichiellaceae</taxon>
        <taxon>Cladophialophora</taxon>
    </lineage>
</organism>
<sequence>MPSRSPSRGRSPTRSHTPTSIQRAPSPPFNRSRSPRRSPSPRSRSRSPSRSRSRSYTQSPPPRDGRNGQGQGRSHSRSTTRSRSRSPSRGDRRSYRERSYTRSPSRDNRRMQSSKIVVEKLTRNVTEAHLREIFGSYGRIESIDLPLNKQFMTNRGTAYILYDHPSGSESAIAHMHEAQLDGVVISPDLPGMVHCPPVTGHPQEDPLHQDIAAHPREEAAMVEGGEQQKMTRTSPVIRTQGLLHRPGVGDGHPHTPDPHLGHRPEDEANPVEVHHGGEDAVQVTVLGAATVIAEAEAEVGQEADLGMGEEDELAG</sequence>
<evidence type="ECO:0000256" key="2">
    <source>
        <dbReference type="ARBA" id="ARBA00022664"/>
    </source>
</evidence>
<dbReference type="InterPro" id="IPR035979">
    <property type="entry name" value="RBD_domain_sf"/>
</dbReference>
<feature type="compositionally biased region" description="Basic residues" evidence="7">
    <location>
        <begin position="74"/>
        <end position="86"/>
    </location>
</feature>
<dbReference type="OrthoDB" id="252020at2759"/>
<keyword evidence="2" id="KW-0507">mRNA processing</keyword>
<evidence type="ECO:0000256" key="4">
    <source>
        <dbReference type="ARBA" id="ARBA00023187"/>
    </source>
</evidence>
<dbReference type="Gene3D" id="3.30.70.330">
    <property type="match status" value="1"/>
</dbReference>
<dbReference type="HOGENOM" id="CLU_054059_1_0_1"/>
<feature type="domain" description="RRM" evidence="8">
    <location>
        <begin position="114"/>
        <end position="182"/>
    </location>
</feature>
<dbReference type="EMBL" id="KN847041">
    <property type="protein sequence ID" value="KIW32190.1"/>
    <property type="molecule type" value="Genomic_DNA"/>
</dbReference>
<dbReference type="GeneID" id="27342943"/>
<feature type="compositionally biased region" description="Basic residues" evidence="7">
    <location>
        <begin position="43"/>
        <end position="53"/>
    </location>
</feature>
<dbReference type="CDD" id="cd12365">
    <property type="entry name" value="RRM_RNPS1"/>
    <property type="match status" value="1"/>
</dbReference>
<evidence type="ECO:0000256" key="6">
    <source>
        <dbReference type="PROSITE-ProRule" id="PRU00176"/>
    </source>
</evidence>
<protein>
    <recommendedName>
        <fullName evidence="8">RRM domain-containing protein</fullName>
    </recommendedName>
</protein>
<dbReference type="GO" id="GO:0000398">
    <property type="term" value="P:mRNA splicing, via spliceosome"/>
    <property type="evidence" value="ECO:0007669"/>
    <property type="project" value="TreeGrafter"/>
</dbReference>
<dbReference type="GO" id="GO:0005654">
    <property type="term" value="C:nucleoplasm"/>
    <property type="evidence" value="ECO:0007669"/>
    <property type="project" value="TreeGrafter"/>
</dbReference>
<dbReference type="Proteomes" id="UP000054466">
    <property type="component" value="Unassembled WGS sequence"/>
</dbReference>
<dbReference type="InterPro" id="IPR012677">
    <property type="entry name" value="Nucleotide-bd_a/b_plait_sf"/>
</dbReference>
<comment type="subcellular location">
    <subcellularLocation>
        <location evidence="1">Nucleus</location>
    </subcellularLocation>
</comment>
<evidence type="ECO:0000256" key="7">
    <source>
        <dbReference type="SAM" id="MobiDB-lite"/>
    </source>
</evidence>
<dbReference type="SUPFAM" id="SSF54928">
    <property type="entry name" value="RNA-binding domain, RBD"/>
    <property type="match status" value="1"/>
</dbReference>
<evidence type="ECO:0000313" key="10">
    <source>
        <dbReference type="Proteomes" id="UP000054466"/>
    </source>
</evidence>
<dbReference type="InterPro" id="IPR000504">
    <property type="entry name" value="RRM_dom"/>
</dbReference>
<feature type="region of interest" description="Disordered" evidence="7">
    <location>
        <begin position="1"/>
        <end position="115"/>
    </location>
</feature>
<keyword evidence="10" id="KW-1185">Reference proteome</keyword>
<dbReference type="PROSITE" id="PS50102">
    <property type="entry name" value="RRM"/>
    <property type="match status" value="1"/>
</dbReference>
<proteinExistence type="predicted"/>
<name>A0A0D2CQF0_9EURO</name>
<feature type="compositionally biased region" description="Basic and acidic residues" evidence="7">
    <location>
        <begin position="251"/>
        <end position="272"/>
    </location>
</feature>
<feature type="region of interest" description="Disordered" evidence="7">
    <location>
        <begin position="245"/>
        <end position="272"/>
    </location>
</feature>
<dbReference type="InterPro" id="IPR034201">
    <property type="entry name" value="RNPS1_RRM"/>
</dbReference>
<dbReference type="PANTHER" id="PTHR15481">
    <property type="entry name" value="RIBONUCLEIC ACID BINDING PROTEIN S1"/>
    <property type="match status" value="1"/>
</dbReference>
<evidence type="ECO:0000256" key="5">
    <source>
        <dbReference type="ARBA" id="ARBA00023242"/>
    </source>
</evidence>
<dbReference type="SMART" id="SM00360">
    <property type="entry name" value="RRM"/>
    <property type="match status" value="1"/>
</dbReference>
<dbReference type="GO" id="GO:0003723">
    <property type="term" value="F:RNA binding"/>
    <property type="evidence" value="ECO:0007669"/>
    <property type="project" value="UniProtKB-UniRule"/>
</dbReference>
<keyword evidence="4" id="KW-0508">mRNA splicing</keyword>
<evidence type="ECO:0000313" key="9">
    <source>
        <dbReference type="EMBL" id="KIW32190.1"/>
    </source>
</evidence>
<dbReference type="AlphaFoldDB" id="A0A0D2CQF0"/>
<keyword evidence="5" id="KW-0539">Nucleus</keyword>
<dbReference type="VEuPathDB" id="FungiDB:PV07_03749"/>
<dbReference type="STRING" id="569365.A0A0D2CQF0"/>
<dbReference type="RefSeq" id="XP_016252406.1">
    <property type="nucleotide sequence ID" value="XM_016390504.1"/>
</dbReference>
<dbReference type="PANTHER" id="PTHR15481:SF0">
    <property type="entry name" value="LD23870P-RELATED"/>
    <property type="match status" value="1"/>
</dbReference>
<feature type="compositionally biased region" description="Basic and acidic residues" evidence="7">
    <location>
        <begin position="88"/>
        <end position="110"/>
    </location>
</feature>